<evidence type="ECO:0000313" key="3">
    <source>
        <dbReference type="Proteomes" id="UP000053317"/>
    </source>
</evidence>
<name>A0A0G2F2S2_PHACM</name>
<evidence type="ECO:0000259" key="1">
    <source>
        <dbReference type="PROSITE" id="PS50056"/>
    </source>
</evidence>
<sequence>MLENVLNFRDVAETINALAGKRYWRMDFSSGVLETEHINQAKKRKANISSSQLMPQTNNAVSDPVKLPGVHYAEINLNGGRFERALLGQLGWFDLSKLIWLMALGYRNEGISVLGKNVMQPRGLIGLGIDTLDNSVQEIRQIFDILAYPENYPILVHCTQGKDRTGLTILLVLFLLHIDKQYVSADYIMSEKELESEMEERMKEISSIGLDEEFARCPPDFVDQIWVHIQEQYGGIGKYLEFASVDKEMQAAVKRRLEVTH</sequence>
<dbReference type="PANTHER" id="PTHR31126:SF10">
    <property type="entry name" value="PROTEIN PHOSPHATASE, PUTATIVE (AFU_ORTHOLOGUE AFUA_6G06650)-RELATED"/>
    <property type="match status" value="1"/>
</dbReference>
<gene>
    <name evidence="2" type="ORF">UCRPC4_g00507</name>
</gene>
<accession>A0A0G2F2S2</accession>
<keyword evidence="3" id="KW-1185">Reference proteome</keyword>
<dbReference type="Proteomes" id="UP000053317">
    <property type="component" value="Unassembled WGS sequence"/>
</dbReference>
<dbReference type="PROSITE" id="PS00383">
    <property type="entry name" value="TYR_PHOSPHATASE_1"/>
    <property type="match status" value="1"/>
</dbReference>
<proteinExistence type="predicted"/>
<dbReference type="EMBL" id="LCWF01000011">
    <property type="protein sequence ID" value="KKY28576.1"/>
    <property type="molecule type" value="Genomic_DNA"/>
</dbReference>
<dbReference type="InterPro" id="IPR000387">
    <property type="entry name" value="Tyr_Pase_dom"/>
</dbReference>
<organism evidence="2 3">
    <name type="scientific">Phaeomoniella chlamydospora</name>
    <name type="common">Phaeoacremonium chlamydosporum</name>
    <dbReference type="NCBI Taxonomy" id="158046"/>
    <lineage>
        <taxon>Eukaryota</taxon>
        <taxon>Fungi</taxon>
        <taxon>Dikarya</taxon>
        <taxon>Ascomycota</taxon>
        <taxon>Pezizomycotina</taxon>
        <taxon>Eurotiomycetes</taxon>
        <taxon>Chaetothyriomycetidae</taxon>
        <taxon>Phaeomoniellales</taxon>
        <taxon>Phaeomoniellaceae</taxon>
        <taxon>Phaeomoniella</taxon>
    </lineage>
</organism>
<dbReference type="InterPro" id="IPR016130">
    <property type="entry name" value="Tyr_Pase_AS"/>
</dbReference>
<feature type="domain" description="Tyrosine specific protein phosphatases" evidence="1">
    <location>
        <begin position="133"/>
        <end position="179"/>
    </location>
</feature>
<dbReference type="OrthoDB" id="9988524at2759"/>
<comment type="caution">
    <text evidence="2">The sequence shown here is derived from an EMBL/GenBank/DDBJ whole genome shotgun (WGS) entry which is preliminary data.</text>
</comment>
<dbReference type="InterPro" id="IPR029021">
    <property type="entry name" value="Prot-tyrosine_phosphatase-like"/>
</dbReference>
<dbReference type="PROSITE" id="PS50056">
    <property type="entry name" value="TYR_PHOSPHATASE_2"/>
    <property type="match status" value="1"/>
</dbReference>
<reference evidence="2 3" key="1">
    <citation type="submission" date="2015-05" db="EMBL/GenBank/DDBJ databases">
        <title>Distinctive expansion of gene families associated with plant cell wall degradation and secondary metabolism in the genomes of grapevine trunk pathogens.</title>
        <authorList>
            <person name="Lawrence D.P."/>
            <person name="Travadon R."/>
            <person name="Rolshausen P.E."/>
            <person name="Baumgartner K."/>
        </authorList>
    </citation>
    <scope>NUCLEOTIDE SEQUENCE [LARGE SCALE GENOMIC DNA]</scope>
    <source>
        <strain evidence="2">UCRPC4</strain>
    </source>
</reference>
<reference evidence="2 3" key="2">
    <citation type="submission" date="2015-05" db="EMBL/GenBank/DDBJ databases">
        <authorList>
            <person name="Morales-Cruz A."/>
            <person name="Amrine K.C."/>
            <person name="Cantu D."/>
        </authorList>
    </citation>
    <scope>NUCLEOTIDE SEQUENCE [LARGE SCALE GENOMIC DNA]</scope>
    <source>
        <strain evidence="2">UCRPC4</strain>
    </source>
</reference>
<dbReference type="Pfam" id="PF13350">
    <property type="entry name" value="Y_phosphatase3"/>
    <property type="match status" value="1"/>
</dbReference>
<dbReference type="InterPro" id="IPR026893">
    <property type="entry name" value="Tyr/Ser_Pase_IphP-type"/>
</dbReference>
<dbReference type="AlphaFoldDB" id="A0A0G2F2S2"/>
<dbReference type="SUPFAM" id="SSF52799">
    <property type="entry name" value="(Phosphotyrosine protein) phosphatases II"/>
    <property type="match status" value="1"/>
</dbReference>
<evidence type="ECO:0000313" key="2">
    <source>
        <dbReference type="EMBL" id="KKY28576.1"/>
    </source>
</evidence>
<dbReference type="PANTHER" id="PTHR31126">
    <property type="entry name" value="TYROSINE-PROTEIN PHOSPHATASE"/>
    <property type="match status" value="1"/>
</dbReference>
<protein>
    <submittedName>
        <fullName evidence="2">Putative tyrosine serine protein phosphatase</fullName>
    </submittedName>
</protein>
<dbReference type="GO" id="GO:0004721">
    <property type="term" value="F:phosphoprotein phosphatase activity"/>
    <property type="evidence" value="ECO:0007669"/>
    <property type="project" value="InterPro"/>
</dbReference>
<dbReference type="Gene3D" id="3.90.190.10">
    <property type="entry name" value="Protein tyrosine phosphatase superfamily"/>
    <property type="match status" value="1"/>
</dbReference>